<accession>A0A5C5XHC6</accession>
<feature type="chain" id="PRO_5022992908" evidence="1">
    <location>
        <begin position="25"/>
        <end position="136"/>
    </location>
</feature>
<name>A0A5C5XHC6_9PLAN</name>
<dbReference type="EMBL" id="SJPG01000001">
    <property type="protein sequence ID" value="TWT62566.1"/>
    <property type="molecule type" value="Genomic_DNA"/>
</dbReference>
<reference evidence="2 3" key="1">
    <citation type="submission" date="2019-02" db="EMBL/GenBank/DDBJ databases">
        <title>Deep-cultivation of Planctomycetes and their phenomic and genomic characterization uncovers novel biology.</title>
        <authorList>
            <person name="Wiegand S."/>
            <person name="Jogler M."/>
            <person name="Boedeker C."/>
            <person name="Pinto D."/>
            <person name="Vollmers J."/>
            <person name="Rivas-Marin E."/>
            <person name="Kohn T."/>
            <person name="Peeters S.H."/>
            <person name="Heuer A."/>
            <person name="Rast P."/>
            <person name="Oberbeckmann S."/>
            <person name="Bunk B."/>
            <person name="Jeske O."/>
            <person name="Meyerdierks A."/>
            <person name="Storesund J.E."/>
            <person name="Kallscheuer N."/>
            <person name="Luecker S."/>
            <person name="Lage O.M."/>
            <person name="Pohl T."/>
            <person name="Merkel B.J."/>
            <person name="Hornburger P."/>
            <person name="Mueller R.-W."/>
            <person name="Bruemmer F."/>
            <person name="Labrenz M."/>
            <person name="Spormann A.M."/>
            <person name="Op Den Camp H."/>
            <person name="Overmann J."/>
            <person name="Amann R."/>
            <person name="Jetten M.S.M."/>
            <person name="Mascher T."/>
            <person name="Medema M.H."/>
            <person name="Devos D.P."/>
            <person name="Kaster A.-K."/>
            <person name="Ovreas L."/>
            <person name="Rohde M."/>
            <person name="Galperin M.Y."/>
            <person name="Jogler C."/>
        </authorList>
    </citation>
    <scope>NUCLEOTIDE SEQUENCE [LARGE SCALE GENOMIC DNA]</scope>
    <source>
        <strain evidence="2 3">Pan54</strain>
    </source>
</reference>
<evidence type="ECO:0000313" key="2">
    <source>
        <dbReference type="EMBL" id="TWT62566.1"/>
    </source>
</evidence>
<dbReference type="Proteomes" id="UP000316095">
    <property type="component" value="Unassembled WGS sequence"/>
</dbReference>
<keyword evidence="3" id="KW-1185">Reference proteome</keyword>
<sequence length="136" mass="15534" precursor="true">MNSIHKYLIPALLLLVLSGGTLQAGEPCLDACIENGKCGPPCCPQPCDPYKATCNGCWEQDKEEHYCWQVEKDFVCIPPVRFPWQKCCDLGCPRIRKVSKLKIYKYDCDVCKFKWNLKKFYPCCDQEGCIPEVSSK</sequence>
<feature type="signal peptide" evidence="1">
    <location>
        <begin position="1"/>
        <end position="24"/>
    </location>
</feature>
<organism evidence="2 3">
    <name type="scientific">Rubinisphaera italica</name>
    <dbReference type="NCBI Taxonomy" id="2527969"/>
    <lineage>
        <taxon>Bacteria</taxon>
        <taxon>Pseudomonadati</taxon>
        <taxon>Planctomycetota</taxon>
        <taxon>Planctomycetia</taxon>
        <taxon>Planctomycetales</taxon>
        <taxon>Planctomycetaceae</taxon>
        <taxon>Rubinisphaera</taxon>
    </lineage>
</organism>
<protein>
    <submittedName>
        <fullName evidence="2">Uncharacterized protein</fullName>
    </submittedName>
</protein>
<comment type="caution">
    <text evidence="2">The sequence shown here is derived from an EMBL/GenBank/DDBJ whole genome shotgun (WGS) entry which is preliminary data.</text>
</comment>
<dbReference type="RefSeq" id="WP_146504409.1">
    <property type="nucleotide sequence ID" value="NZ_SJPG01000001.1"/>
</dbReference>
<dbReference type="AlphaFoldDB" id="A0A5C5XHC6"/>
<gene>
    <name evidence="2" type="ORF">Pan54_33090</name>
</gene>
<proteinExistence type="predicted"/>
<evidence type="ECO:0000313" key="3">
    <source>
        <dbReference type="Proteomes" id="UP000316095"/>
    </source>
</evidence>
<evidence type="ECO:0000256" key="1">
    <source>
        <dbReference type="SAM" id="SignalP"/>
    </source>
</evidence>
<dbReference type="OrthoDB" id="289236at2"/>
<keyword evidence="1" id="KW-0732">Signal</keyword>